<dbReference type="Pfam" id="PF01548">
    <property type="entry name" value="DEDD_Tnp_IS110"/>
    <property type="match status" value="1"/>
</dbReference>
<dbReference type="Pfam" id="PF02371">
    <property type="entry name" value="Transposase_20"/>
    <property type="match status" value="1"/>
</dbReference>
<dbReference type="PANTHER" id="PTHR33055:SF13">
    <property type="entry name" value="TRANSPOSASE"/>
    <property type="match status" value="1"/>
</dbReference>
<keyword evidence="1" id="KW-0175">Coiled coil</keyword>
<accession>A0A6I5ZRU5</accession>
<evidence type="ECO:0000256" key="1">
    <source>
        <dbReference type="SAM" id="Coils"/>
    </source>
</evidence>
<dbReference type="PANTHER" id="PTHR33055">
    <property type="entry name" value="TRANSPOSASE FOR INSERTION SEQUENCE ELEMENT IS1111A"/>
    <property type="match status" value="1"/>
</dbReference>
<dbReference type="Proteomes" id="UP000425916">
    <property type="component" value="Chromosome"/>
</dbReference>
<dbReference type="InterPro" id="IPR047650">
    <property type="entry name" value="Transpos_IS110"/>
</dbReference>
<sequence>MNEVQKKLLVHGEVIIVGIDVAKHNHWARIYNQIELDVVKPFKFHNSKEGYYRLVAKMEEAKEKARATKVVIGMEPTGHYWKPLAWFLQEQGYTVVIVNPYHVKRRKEEVDNSPTKNDRKDAGIIAKVVKDGNFLHCLLPKGKYAELRNLTVTRRQQRRKLNSALNQLQAILDEYFPELGQVFKNLLGKAAQWVLRNCPFPRLILAYKLEELATALKEASNHRVGMKRAQALYQTAQGSIGVTEGLTGAQHKLNACLDEIAFYQKQIEQTEAAMADILAGIDIAGNLLSIPGIGLVTVAGFLGEIGDPQNYEHWKQIQKLAGLNLSEQSSGQKNGQSKISKRGRAELRNLLYQASLTLVAKNREFKALYHYFLTRRENPLKKKQALIAIAVKLLRVMYGLARKKENYDSDKVLGDYRRAQLQQAA</sequence>
<organism evidence="4 6">
    <name type="scientific">Neomoorella glycerini</name>
    <dbReference type="NCBI Taxonomy" id="55779"/>
    <lineage>
        <taxon>Bacteria</taxon>
        <taxon>Bacillati</taxon>
        <taxon>Bacillota</taxon>
        <taxon>Clostridia</taxon>
        <taxon>Neomoorellales</taxon>
        <taxon>Neomoorellaceae</taxon>
        <taxon>Neomoorella</taxon>
    </lineage>
</organism>
<feature type="domain" description="Transposase IS116/IS110/IS902 C-terminal" evidence="3">
    <location>
        <begin position="286"/>
        <end position="370"/>
    </location>
</feature>
<proteinExistence type="predicted"/>
<evidence type="ECO:0000259" key="2">
    <source>
        <dbReference type="Pfam" id="PF01548"/>
    </source>
</evidence>
<dbReference type="InterPro" id="IPR002525">
    <property type="entry name" value="Transp_IS110-like_N"/>
</dbReference>
<feature type="coiled-coil region" evidence="1">
    <location>
        <begin position="147"/>
        <end position="174"/>
    </location>
</feature>
<dbReference type="EMBL" id="CP046244">
    <property type="protein sequence ID" value="QGP93307.1"/>
    <property type="molecule type" value="Genomic_DNA"/>
</dbReference>
<reference evidence="4 6" key="1">
    <citation type="submission" date="2019-11" db="EMBL/GenBank/DDBJ databases">
        <title>Genome sequence of Moorella glycerini DSM11254.</title>
        <authorList>
            <person name="Poehlein A."/>
            <person name="Boeer T."/>
            <person name="Daniel R."/>
        </authorList>
    </citation>
    <scope>NUCLEOTIDE SEQUENCE [LARGE SCALE GENOMIC DNA]</scope>
    <source>
        <strain evidence="4 6">DSM 11254</strain>
    </source>
</reference>
<feature type="domain" description="Transposase IS110-like N-terminal" evidence="2">
    <location>
        <begin position="17"/>
        <end position="177"/>
    </location>
</feature>
<dbReference type="NCBIfam" id="NF033542">
    <property type="entry name" value="transpos_IS110"/>
    <property type="match status" value="1"/>
</dbReference>
<name>A0A6I5ZRU5_9FIRM</name>
<dbReference type="GO" id="GO:0004803">
    <property type="term" value="F:transposase activity"/>
    <property type="evidence" value="ECO:0007669"/>
    <property type="project" value="InterPro"/>
</dbReference>
<protein>
    <submittedName>
        <fullName evidence="4">IS110 family transposase ISChy2</fullName>
    </submittedName>
</protein>
<dbReference type="GO" id="GO:0003677">
    <property type="term" value="F:DNA binding"/>
    <property type="evidence" value="ECO:0007669"/>
    <property type="project" value="InterPro"/>
</dbReference>
<dbReference type="InterPro" id="IPR003346">
    <property type="entry name" value="Transposase_20"/>
</dbReference>
<keyword evidence="6" id="KW-1185">Reference proteome</keyword>
<dbReference type="EMBL" id="CP046244">
    <property type="protein sequence ID" value="QGP92399.1"/>
    <property type="molecule type" value="Genomic_DNA"/>
</dbReference>
<dbReference type="RefSeq" id="WP_156273129.1">
    <property type="nucleotide sequence ID" value="NZ_CP046244.1"/>
</dbReference>
<evidence type="ECO:0000313" key="5">
    <source>
        <dbReference type="EMBL" id="QGP93307.1"/>
    </source>
</evidence>
<dbReference type="GO" id="GO:0006313">
    <property type="term" value="P:DNA transposition"/>
    <property type="evidence" value="ECO:0007669"/>
    <property type="project" value="InterPro"/>
</dbReference>
<dbReference type="OrthoDB" id="9811278at2"/>
<evidence type="ECO:0000313" key="6">
    <source>
        <dbReference type="Proteomes" id="UP000425916"/>
    </source>
</evidence>
<evidence type="ECO:0000259" key="3">
    <source>
        <dbReference type="Pfam" id="PF02371"/>
    </source>
</evidence>
<dbReference type="AlphaFoldDB" id="A0A6I5ZRU5"/>
<evidence type="ECO:0000313" key="4">
    <source>
        <dbReference type="EMBL" id="QGP92399.1"/>
    </source>
</evidence>
<gene>
    <name evidence="4" type="ORF">MGLY_17740</name>
    <name evidence="5" type="ORF">MGLY_27140</name>
</gene>